<reference evidence="3" key="1">
    <citation type="journal article" date="2019" name="Int. J. Syst. Evol. Microbiol.">
        <title>The Global Catalogue of Microorganisms (GCM) 10K type strain sequencing project: providing services to taxonomists for standard genome sequencing and annotation.</title>
        <authorList>
            <consortium name="The Broad Institute Genomics Platform"/>
            <consortium name="The Broad Institute Genome Sequencing Center for Infectious Disease"/>
            <person name="Wu L."/>
            <person name="Ma J."/>
        </authorList>
    </citation>
    <scope>NUCLEOTIDE SEQUENCE [LARGE SCALE GENOMIC DNA]</scope>
    <source>
        <strain evidence="3">CGMCC 1.15304</strain>
    </source>
</reference>
<proteinExistence type="predicted"/>
<feature type="chain" id="PRO_5046752581" description="Peptidase M61 catalytic domain-containing protein" evidence="1">
    <location>
        <begin position="21"/>
        <end position="443"/>
    </location>
</feature>
<protein>
    <recommendedName>
        <fullName evidence="4">Peptidase M61 catalytic domain-containing protein</fullName>
    </recommendedName>
</protein>
<accession>A0ABV8UAC6</accession>
<dbReference type="EMBL" id="JBHSCR010000005">
    <property type="protein sequence ID" value="MFC4348107.1"/>
    <property type="molecule type" value="Genomic_DNA"/>
</dbReference>
<name>A0ABV8UAC6_9PROT</name>
<sequence length="443" mass="48718">MMRLFIYILAVLGLSVAARADVSGTFELTREAAQDWKATFCFDESITALGFERPVADLRSKSWRAHDPGFSLIHSGPVSHLERADGKSFRCASLDITTNTMIPKKDYMPFSRFSDGGVSVFTGYLMGRGLRHGTWENYDLKATYRGLDGDRVITRNPSGLAEQFVYFGPREPKEIAGATLVIDPLIPASARLGVLSTLPRGNKLLEELFGFRPVQPYLVFMAAGELETSPSDQTKAGTLPYQILFTMKGKGSAKWADSDPLYFPRFTMHEVLHIWQREVWGDWLGDDHSWVHEGAAEALSYELMGRAKAYKAGQLDSLWATVTNKCRSLLAETSVHDAPKNSRFDAVYQCGALVNRMVGAALNPDAPGDGMIRFWQAMAASGQAGMRDTTSVQLYLDTMEHLGFGEDARSALLAFLKEKPLNPDAAIKALRAVLSAAAPSPSS</sequence>
<keyword evidence="3" id="KW-1185">Reference proteome</keyword>
<evidence type="ECO:0000256" key="1">
    <source>
        <dbReference type="SAM" id="SignalP"/>
    </source>
</evidence>
<evidence type="ECO:0000313" key="2">
    <source>
        <dbReference type="EMBL" id="MFC4348107.1"/>
    </source>
</evidence>
<keyword evidence="1" id="KW-0732">Signal</keyword>
<organism evidence="2 3">
    <name type="scientific">Kordiimonas lipolytica</name>
    <dbReference type="NCBI Taxonomy" id="1662421"/>
    <lineage>
        <taxon>Bacteria</taxon>
        <taxon>Pseudomonadati</taxon>
        <taxon>Pseudomonadota</taxon>
        <taxon>Alphaproteobacteria</taxon>
        <taxon>Kordiimonadales</taxon>
        <taxon>Kordiimonadaceae</taxon>
        <taxon>Kordiimonas</taxon>
    </lineage>
</organism>
<comment type="caution">
    <text evidence="2">The sequence shown here is derived from an EMBL/GenBank/DDBJ whole genome shotgun (WGS) entry which is preliminary data.</text>
</comment>
<evidence type="ECO:0008006" key="4">
    <source>
        <dbReference type="Google" id="ProtNLM"/>
    </source>
</evidence>
<gene>
    <name evidence="2" type="ORF">ACFO5Q_09650</name>
</gene>
<evidence type="ECO:0000313" key="3">
    <source>
        <dbReference type="Proteomes" id="UP001595776"/>
    </source>
</evidence>
<dbReference type="RefSeq" id="WP_068151523.1">
    <property type="nucleotide sequence ID" value="NZ_JBHSCR010000005.1"/>
</dbReference>
<dbReference type="Proteomes" id="UP001595776">
    <property type="component" value="Unassembled WGS sequence"/>
</dbReference>
<feature type="signal peptide" evidence="1">
    <location>
        <begin position="1"/>
        <end position="20"/>
    </location>
</feature>